<name>A0A8J9Y0R8_9NEOP</name>
<protein>
    <submittedName>
        <fullName evidence="1">Uncharacterized protein</fullName>
    </submittedName>
</protein>
<sequence length="121" mass="14185">MEEYCVEQDRNLNSEYNEKKTEDEIGLFHHIQQITLCLGMDKHVCMTCLADLVWLEFLFGQVSSKSLSGKKYFLRSWLVSVRLAAVGQMGQEETLFTHMEKNRNYFIKLFSGQRSVYANFI</sequence>
<reference evidence="1" key="1">
    <citation type="submission" date="2021-12" db="EMBL/GenBank/DDBJ databases">
        <authorList>
            <person name="Martin H S."/>
        </authorList>
    </citation>
    <scope>NUCLEOTIDE SEQUENCE</scope>
</reference>
<dbReference type="AlphaFoldDB" id="A0A8J9Y0R8"/>
<dbReference type="Proteomes" id="UP000838878">
    <property type="component" value="Chromosome 1"/>
</dbReference>
<gene>
    <name evidence="1" type="ORF">BINO364_LOCUS1690</name>
</gene>
<feature type="non-terminal residue" evidence="1">
    <location>
        <position position="121"/>
    </location>
</feature>
<accession>A0A8J9Y0R8</accession>
<dbReference type="EMBL" id="OV170221">
    <property type="protein sequence ID" value="CAH0714669.1"/>
    <property type="molecule type" value="Genomic_DNA"/>
</dbReference>
<organism evidence="1 2">
    <name type="scientific">Brenthis ino</name>
    <name type="common">lesser marbled fritillary</name>
    <dbReference type="NCBI Taxonomy" id="405034"/>
    <lineage>
        <taxon>Eukaryota</taxon>
        <taxon>Metazoa</taxon>
        <taxon>Ecdysozoa</taxon>
        <taxon>Arthropoda</taxon>
        <taxon>Hexapoda</taxon>
        <taxon>Insecta</taxon>
        <taxon>Pterygota</taxon>
        <taxon>Neoptera</taxon>
        <taxon>Endopterygota</taxon>
        <taxon>Lepidoptera</taxon>
        <taxon>Glossata</taxon>
        <taxon>Ditrysia</taxon>
        <taxon>Papilionoidea</taxon>
        <taxon>Nymphalidae</taxon>
        <taxon>Heliconiinae</taxon>
        <taxon>Argynnini</taxon>
        <taxon>Brenthis</taxon>
    </lineage>
</organism>
<evidence type="ECO:0000313" key="2">
    <source>
        <dbReference type="Proteomes" id="UP000838878"/>
    </source>
</evidence>
<proteinExistence type="predicted"/>
<evidence type="ECO:0000313" key="1">
    <source>
        <dbReference type="EMBL" id="CAH0714669.1"/>
    </source>
</evidence>
<keyword evidence="2" id="KW-1185">Reference proteome</keyword>